<dbReference type="Pfam" id="PF01553">
    <property type="entry name" value="Acyltransferase"/>
    <property type="match status" value="1"/>
</dbReference>
<dbReference type="InterPro" id="IPR045252">
    <property type="entry name" value="LPCAT1-like"/>
</dbReference>
<name>A0A1Y1WA04_9FUNG</name>
<dbReference type="Proteomes" id="UP000193944">
    <property type="component" value="Unassembled WGS sequence"/>
</dbReference>
<comment type="similarity">
    <text evidence="3">Belongs to the 1-acyl-sn-glycerol-3-phosphate acyltransferase family.</text>
</comment>
<evidence type="ECO:0000256" key="11">
    <source>
        <dbReference type="ARBA" id="ARBA00023264"/>
    </source>
</evidence>
<gene>
    <name evidence="14" type="ORF">BCR32DRAFT_272399</name>
</gene>
<accession>A0A1Y1WA04</accession>
<dbReference type="GO" id="GO:0008374">
    <property type="term" value="F:O-acyltransferase activity"/>
    <property type="evidence" value="ECO:0007669"/>
    <property type="project" value="InterPro"/>
</dbReference>
<evidence type="ECO:0000256" key="9">
    <source>
        <dbReference type="ARBA" id="ARBA00023136"/>
    </source>
</evidence>
<proteinExistence type="inferred from homology"/>
<keyword evidence="9" id="KW-0472">Membrane</keyword>
<evidence type="ECO:0000256" key="12">
    <source>
        <dbReference type="ARBA" id="ARBA00023315"/>
    </source>
</evidence>
<evidence type="ECO:0000256" key="3">
    <source>
        <dbReference type="ARBA" id="ARBA00008655"/>
    </source>
</evidence>
<dbReference type="InterPro" id="IPR002123">
    <property type="entry name" value="Plipid/glycerol_acylTrfase"/>
</dbReference>
<dbReference type="EMBL" id="MCFG01000412">
    <property type="protein sequence ID" value="ORX70377.1"/>
    <property type="molecule type" value="Genomic_DNA"/>
</dbReference>
<dbReference type="PANTHER" id="PTHR23063:SF52">
    <property type="entry name" value="LYSOPHOSPHATIDYLCHOLINE ACYLTRANSFERASE"/>
    <property type="match status" value="1"/>
</dbReference>
<dbReference type="GO" id="GO:0016020">
    <property type="term" value="C:membrane"/>
    <property type="evidence" value="ECO:0007669"/>
    <property type="project" value="UniProtKB-SubCell"/>
</dbReference>
<evidence type="ECO:0000256" key="8">
    <source>
        <dbReference type="ARBA" id="ARBA00023098"/>
    </source>
</evidence>
<comment type="pathway">
    <text evidence="2">Lipid metabolism.</text>
</comment>
<keyword evidence="12" id="KW-0012">Acyltransferase</keyword>
<reference evidence="14 15" key="1">
    <citation type="submission" date="2016-08" db="EMBL/GenBank/DDBJ databases">
        <title>A Parts List for Fungal Cellulosomes Revealed by Comparative Genomics.</title>
        <authorList>
            <consortium name="DOE Joint Genome Institute"/>
            <person name="Haitjema C.H."/>
            <person name="Gilmore S.P."/>
            <person name="Henske J.K."/>
            <person name="Solomon K.V."/>
            <person name="De Groot R."/>
            <person name="Kuo A."/>
            <person name="Mondo S.J."/>
            <person name="Salamov A.A."/>
            <person name="Labutti K."/>
            <person name="Zhao Z."/>
            <person name="Chiniquy J."/>
            <person name="Barry K."/>
            <person name="Brewer H.M."/>
            <person name="Purvine S.O."/>
            <person name="Wright A.T."/>
            <person name="Boxma B."/>
            <person name="Van Alen T."/>
            <person name="Hackstein J.H."/>
            <person name="Baker S.E."/>
            <person name="Grigoriev I.V."/>
            <person name="O'Malley M.A."/>
        </authorList>
    </citation>
    <scope>NUCLEOTIDE SEQUENCE [LARGE SCALE GENOMIC DNA]</scope>
    <source>
        <strain evidence="14 15">S4</strain>
    </source>
</reference>
<evidence type="ECO:0000313" key="14">
    <source>
        <dbReference type="EMBL" id="ORX70377.1"/>
    </source>
</evidence>
<sequence>MSDNITDIKSVDRLISKNKEEIDIFGLDTVSFVKKFDANTKDLCKRRIEPIAKRLHMDSIYIDPYSIKIPWYKHIQHTLLTIFLMPLRVMTTGLTVTMCSFLLKFCTIGEGLEKYYINNPKSEHYGKPVHRIPKAKWRRCIIDFLIKNASKFILFFGLGFYNVKIKDLRKKDKDGKVITSPLIIANHSTLVDVLVLMAYYDTVPSFLSMKWINTTPLVGGIADALQCIYVQNGKNTGLTDEIKSRVNESEKYDLPPFVIFPEGTTTNGTALVDFRYGAFYPHVPIQPIAIKYKYKYYNPSYVVDKGVEYIINTAKQFRNDLEITFLPVVNVETEEEKTDIQVWTEKNYEILAKELKVPLDRLCTRPQKMFYLDYIRGKIDFETAEKNINELYNKKIEIEKSKKH</sequence>
<dbReference type="CDD" id="cd07991">
    <property type="entry name" value="LPLAT_LPCAT1-like"/>
    <property type="match status" value="1"/>
</dbReference>
<dbReference type="AlphaFoldDB" id="A0A1Y1WA04"/>
<feature type="domain" description="Phospholipid/glycerol acyltransferase" evidence="13">
    <location>
        <begin position="181"/>
        <end position="293"/>
    </location>
</feature>
<keyword evidence="8" id="KW-0443">Lipid metabolism</keyword>
<dbReference type="OrthoDB" id="2133672at2759"/>
<dbReference type="SUPFAM" id="SSF69593">
    <property type="entry name" value="Glycerol-3-phosphate (1)-acyltransferase"/>
    <property type="match status" value="1"/>
</dbReference>
<evidence type="ECO:0000256" key="5">
    <source>
        <dbReference type="ARBA" id="ARBA00022679"/>
    </source>
</evidence>
<evidence type="ECO:0000256" key="6">
    <source>
        <dbReference type="ARBA" id="ARBA00022692"/>
    </source>
</evidence>
<keyword evidence="10" id="KW-0594">Phospholipid biosynthesis</keyword>
<dbReference type="SMART" id="SM00563">
    <property type="entry name" value="PlsC"/>
    <property type="match status" value="1"/>
</dbReference>
<keyword evidence="4" id="KW-0444">Lipid biosynthesis</keyword>
<evidence type="ECO:0000313" key="15">
    <source>
        <dbReference type="Proteomes" id="UP000193944"/>
    </source>
</evidence>
<keyword evidence="7" id="KW-1133">Transmembrane helix</keyword>
<reference evidence="14 15" key="2">
    <citation type="submission" date="2016-08" db="EMBL/GenBank/DDBJ databases">
        <title>Pervasive Adenine N6-methylation of Active Genes in Fungi.</title>
        <authorList>
            <consortium name="DOE Joint Genome Institute"/>
            <person name="Mondo S.J."/>
            <person name="Dannebaum R.O."/>
            <person name="Kuo R.C."/>
            <person name="Labutti K."/>
            <person name="Haridas S."/>
            <person name="Kuo A."/>
            <person name="Salamov A."/>
            <person name="Ahrendt S.R."/>
            <person name="Lipzen A."/>
            <person name="Sullivan W."/>
            <person name="Andreopoulos W.B."/>
            <person name="Clum A."/>
            <person name="Lindquist E."/>
            <person name="Daum C."/>
            <person name="Ramamoorthy G.K."/>
            <person name="Gryganskyi A."/>
            <person name="Culley D."/>
            <person name="Magnuson J.K."/>
            <person name="James T.Y."/>
            <person name="O'Malley M.A."/>
            <person name="Stajich J.E."/>
            <person name="Spatafora J.W."/>
            <person name="Visel A."/>
            <person name="Grigoriev I.V."/>
        </authorList>
    </citation>
    <scope>NUCLEOTIDE SEQUENCE [LARGE SCALE GENOMIC DNA]</scope>
    <source>
        <strain evidence="14 15">S4</strain>
    </source>
</reference>
<evidence type="ECO:0000256" key="1">
    <source>
        <dbReference type="ARBA" id="ARBA00004370"/>
    </source>
</evidence>
<keyword evidence="5" id="KW-0808">Transferase</keyword>
<keyword evidence="11" id="KW-1208">Phospholipid metabolism</keyword>
<evidence type="ECO:0000256" key="10">
    <source>
        <dbReference type="ARBA" id="ARBA00023209"/>
    </source>
</evidence>
<keyword evidence="6" id="KW-0812">Transmembrane</keyword>
<dbReference type="STRING" id="1754192.A0A1Y1WA04"/>
<organism evidence="14 15">
    <name type="scientific">Anaeromyces robustus</name>
    <dbReference type="NCBI Taxonomy" id="1754192"/>
    <lineage>
        <taxon>Eukaryota</taxon>
        <taxon>Fungi</taxon>
        <taxon>Fungi incertae sedis</taxon>
        <taxon>Chytridiomycota</taxon>
        <taxon>Chytridiomycota incertae sedis</taxon>
        <taxon>Neocallimastigomycetes</taxon>
        <taxon>Neocallimastigales</taxon>
        <taxon>Neocallimastigaceae</taxon>
        <taxon>Anaeromyces</taxon>
    </lineage>
</organism>
<protein>
    <recommendedName>
        <fullName evidence="13">Phospholipid/glycerol acyltransferase domain-containing protein</fullName>
    </recommendedName>
</protein>
<dbReference type="GO" id="GO:0008654">
    <property type="term" value="P:phospholipid biosynthetic process"/>
    <property type="evidence" value="ECO:0007669"/>
    <property type="project" value="UniProtKB-KW"/>
</dbReference>
<evidence type="ECO:0000259" key="13">
    <source>
        <dbReference type="SMART" id="SM00563"/>
    </source>
</evidence>
<evidence type="ECO:0000256" key="4">
    <source>
        <dbReference type="ARBA" id="ARBA00022516"/>
    </source>
</evidence>
<dbReference type="PANTHER" id="PTHR23063">
    <property type="entry name" value="PHOSPHOLIPID ACYLTRANSFERASE"/>
    <property type="match status" value="1"/>
</dbReference>
<comment type="subcellular location">
    <subcellularLocation>
        <location evidence="1">Membrane</location>
    </subcellularLocation>
</comment>
<keyword evidence="15" id="KW-1185">Reference proteome</keyword>
<comment type="caution">
    <text evidence="14">The sequence shown here is derived from an EMBL/GenBank/DDBJ whole genome shotgun (WGS) entry which is preliminary data.</text>
</comment>
<evidence type="ECO:0000256" key="7">
    <source>
        <dbReference type="ARBA" id="ARBA00022989"/>
    </source>
</evidence>
<evidence type="ECO:0000256" key="2">
    <source>
        <dbReference type="ARBA" id="ARBA00005189"/>
    </source>
</evidence>